<feature type="compositionally biased region" description="Low complexity" evidence="6">
    <location>
        <begin position="78"/>
        <end position="102"/>
    </location>
</feature>
<name>A0AAD8W5G5_LOLMU</name>
<evidence type="ECO:0000313" key="9">
    <source>
        <dbReference type="Proteomes" id="UP001231189"/>
    </source>
</evidence>
<dbReference type="InterPro" id="IPR036576">
    <property type="entry name" value="WRKY_dom_sf"/>
</dbReference>
<dbReference type="GO" id="GO:0043565">
    <property type="term" value="F:sequence-specific DNA binding"/>
    <property type="evidence" value="ECO:0007669"/>
    <property type="project" value="InterPro"/>
</dbReference>
<comment type="subcellular location">
    <subcellularLocation>
        <location evidence="1">Nucleus</location>
    </subcellularLocation>
</comment>
<dbReference type="InterPro" id="IPR044810">
    <property type="entry name" value="WRKY_plant"/>
</dbReference>
<evidence type="ECO:0000256" key="1">
    <source>
        <dbReference type="ARBA" id="ARBA00004123"/>
    </source>
</evidence>
<dbReference type="Pfam" id="PF03106">
    <property type="entry name" value="WRKY"/>
    <property type="match status" value="1"/>
</dbReference>
<protein>
    <recommendedName>
        <fullName evidence="7">WRKY domain-containing protein</fullName>
    </recommendedName>
</protein>
<evidence type="ECO:0000256" key="2">
    <source>
        <dbReference type="ARBA" id="ARBA00023015"/>
    </source>
</evidence>
<dbReference type="PROSITE" id="PS50811">
    <property type="entry name" value="WRKY"/>
    <property type="match status" value="1"/>
</dbReference>
<evidence type="ECO:0000256" key="6">
    <source>
        <dbReference type="SAM" id="MobiDB-lite"/>
    </source>
</evidence>
<dbReference type="SMART" id="SM00774">
    <property type="entry name" value="WRKY"/>
    <property type="match status" value="1"/>
</dbReference>
<keyword evidence="2" id="KW-0805">Transcription regulation</keyword>
<gene>
    <name evidence="8" type="ORF">QYE76_061728</name>
</gene>
<keyword evidence="4" id="KW-0804">Transcription</keyword>
<proteinExistence type="predicted"/>
<dbReference type="AlphaFoldDB" id="A0AAD8W5G5"/>
<evidence type="ECO:0000313" key="8">
    <source>
        <dbReference type="EMBL" id="KAK1643923.1"/>
    </source>
</evidence>
<dbReference type="InterPro" id="IPR003657">
    <property type="entry name" value="WRKY_dom"/>
</dbReference>
<dbReference type="SUPFAM" id="SSF118290">
    <property type="entry name" value="WRKY DNA-binding domain"/>
    <property type="match status" value="1"/>
</dbReference>
<keyword evidence="5" id="KW-0539">Nucleus</keyword>
<feature type="region of interest" description="Disordered" evidence="6">
    <location>
        <begin position="72"/>
        <end position="102"/>
    </location>
</feature>
<dbReference type="FunFam" id="2.20.25.80:FF:000003">
    <property type="entry name" value="WRKY transcription factor 57"/>
    <property type="match status" value="1"/>
</dbReference>
<dbReference type="Proteomes" id="UP001231189">
    <property type="component" value="Unassembled WGS sequence"/>
</dbReference>
<keyword evidence="3" id="KW-0238">DNA-binding</keyword>
<evidence type="ECO:0000256" key="3">
    <source>
        <dbReference type="ARBA" id="ARBA00023125"/>
    </source>
</evidence>
<evidence type="ECO:0000256" key="4">
    <source>
        <dbReference type="ARBA" id="ARBA00023163"/>
    </source>
</evidence>
<dbReference type="Gene3D" id="2.20.25.80">
    <property type="entry name" value="WRKY domain"/>
    <property type="match status" value="1"/>
</dbReference>
<dbReference type="PANTHER" id="PTHR31221:SF334">
    <property type="entry name" value="WRKY TRANSCRIPTION FACTOR 57-RELATED"/>
    <property type="match status" value="1"/>
</dbReference>
<feature type="domain" description="WRKY" evidence="7">
    <location>
        <begin position="139"/>
        <end position="204"/>
    </location>
</feature>
<organism evidence="8 9">
    <name type="scientific">Lolium multiflorum</name>
    <name type="common">Italian ryegrass</name>
    <name type="synonym">Lolium perenne subsp. multiflorum</name>
    <dbReference type="NCBI Taxonomy" id="4521"/>
    <lineage>
        <taxon>Eukaryota</taxon>
        <taxon>Viridiplantae</taxon>
        <taxon>Streptophyta</taxon>
        <taxon>Embryophyta</taxon>
        <taxon>Tracheophyta</taxon>
        <taxon>Spermatophyta</taxon>
        <taxon>Magnoliopsida</taxon>
        <taxon>Liliopsida</taxon>
        <taxon>Poales</taxon>
        <taxon>Poaceae</taxon>
        <taxon>BOP clade</taxon>
        <taxon>Pooideae</taxon>
        <taxon>Poodae</taxon>
        <taxon>Poeae</taxon>
        <taxon>Poeae Chloroplast Group 2 (Poeae type)</taxon>
        <taxon>Loliodinae</taxon>
        <taxon>Loliinae</taxon>
        <taxon>Lolium</taxon>
    </lineage>
</organism>
<evidence type="ECO:0000259" key="7">
    <source>
        <dbReference type="PROSITE" id="PS50811"/>
    </source>
</evidence>
<accession>A0AAD8W5G5</accession>
<sequence>MAGAAGDRPEGVGGGGGEWPFAADAFSEYSSAVFAELGGWPGGLGAGAGDLPALDLPVASASAVLAAPVALTSEGTPSRSRSADAGAASSSSSGDGAGADNGKLAAADDAAASMKPTATAAKKGQKRARQQRFAFMTKSEIDHLEDGYRWRKYGQKAVKNSPYPRSYYRCTNSKCTVKKRVERSSDDPSVVITTYEGQHCHHTTSFQRGAGATAMHFHSGATIALAEQMSFASAQQLYNLPPLRRQMNPTSSESVVSSTHASFGQQLNGSNGELLRSTNYSPTVSMVQSPSSSLGSQAVSFDMGLLGDIVPPGVRNG</sequence>
<dbReference type="EMBL" id="JAUUTY010000004">
    <property type="protein sequence ID" value="KAK1643923.1"/>
    <property type="molecule type" value="Genomic_DNA"/>
</dbReference>
<keyword evidence="9" id="KW-1185">Reference proteome</keyword>
<dbReference type="PANTHER" id="PTHR31221">
    <property type="entry name" value="WRKY TRANSCRIPTION FACTOR PROTEIN 1-RELATED"/>
    <property type="match status" value="1"/>
</dbReference>
<dbReference type="GO" id="GO:0005634">
    <property type="term" value="C:nucleus"/>
    <property type="evidence" value="ECO:0007669"/>
    <property type="project" value="UniProtKB-SubCell"/>
</dbReference>
<dbReference type="GO" id="GO:0003700">
    <property type="term" value="F:DNA-binding transcription factor activity"/>
    <property type="evidence" value="ECO:0007669"/>
    <property type="project" value="InterPro"/>
</dbReference>
<reference evidence="8" key="1">
    <citation type="submission" date="2023-07" db="EMBL/GenBank/DDBJ databases">
        <title>A chromosome-level genome assembly of Lolium multiflorum.</title>
        <authorList>
            <person name="Chen Y."/>
            <person name="Copetti D."/>
            <person name="Kolliker R."/>
            <person name="Studer B."/>
        </authorList>
    </citation>
    <scope>NUCLEOTIDE SEQUENCE</scope>
    <source>
        <strain evidence="8">02402/16</strain>
        <tissue evidence="8">Leaf</tissue>
    </source>
</reference>
<comment type="caution">
    <text evidence="8">The sequence shown here is derived from an EMBL/GenBank/DDBJ whole genome shotgun (WGS) entry which is preliminary data.</text>
</comment>
<evidence type="ECO:0000256" key="5">
    <source>
        <dbReference type="ARBA" id="ARBA00023242"/>
    </source>
</evidence>